<keyword evidence="10" id="KW-1185">Reference proteome</keyword>
<evidence type="ECO:0000256" key="6">
    <source>
        <dbReference type="ARBA" id="ARBA00023180"/>
    </source>
</evidence>
<dbReference type="Gene3D" id="2.60.40.10">
    <property type="entry name" value="Immunoglobulins"/>
    <property type="match status" value="1"/>
</dbReference>
<keyword evidence="2" id="KW-0732">Signal</keyword>
<evidence type="ECO:0000256" key="3">
    <source>
        <dbReference type="ARBA" id="ARBA00022737"/>
    </source>
</evidence>
<protein>
    <recommendedName>
        <fullName evidence="8">Ig-like domain-containing protein</fullName>
    </recommendedName>
</protein>
<reference evidence="9" key="3">
    <citation type="submission" date="2025-08" db="UniProtKB">
        <authorList>
            <consortium name="Ensembl"/>
        </authorList>
    </citation>
    <scope>IDENTIFICATION</scope>
</reference>
<dbReference type="Ensembl" id="ENSELUT00000073365.2">
    <property type="protein sequence ID" value="ENSELUP00000066335.2"/>
    <property type="gene ID" value="ENSELUG00000030022.2"/>
</dbReference>
<dbReference type="GO" id="GO:0007156">
    <property type="term" value="P:homophilic cell adhesion via plasma membrane adhesion molecules"/>
    <property type="evidence" value="ECO:0007669"/>
    <property type="project" value="TreeGrafter"/>
</dbReference>
<dbReference type="Bgee" id="ENSELUG00000030022">
    <property type="expression patterns" value="Expressed in spleen and 5 other cell types or tissues"/>
</dbReference>
<dbReference type="GO" id="GO:0016020">
    <property type="term" value="C:membrane"/>
    <property type="evidence" value="ECO:0007669"/>
    <property type="project" value="UniProtKB-SubCell"/>
</dbReference>
<dbReference type="SMART" id="SM00409">
    <property type="entry name" value="IG"/>
    <property type="match status" value="1"/>
</dbReference>
<dbReference type="InterPro" id="IPR003599">
    <property type="entry name" value="Ig_sub"/>
</dbReference>
<evidence type="ECO:0000256" key="2">
    <source>
        <dbReference type="ARBA" id="ARBA00022729"/>
    </source>
</evidence>
<dbReference type="PANTHER" id="PTHR23277">
    <property type="entry name" value="NECTIN-RELATED"/>
    <property type="match status" value="1"/>
</dbReference>
<keyword evidence="5" id="KW-1015">Disulfide bond</keyword>
<keyword evidence="7" id="KW-0812">Transmembrane</keyword>
<reference evidence="10" key="1">
    <citation type="journal article" date="2014" name="PLoS ONE">
        <title>The genome and linkage map of the northern pike (Esox lucius): conserved synteny revealed between the salmonid sister group and the Neoteleostei.</title>
        <authorList>
            <person name="Rondeau E.B."/>
            <person name="Minkley D.R."/>
            <person name="Leong J.S."/>
            <person name="Messmer A.M."/>
            <person name="Jantzen J.R."/>
            <person name="von Schalburg K.R."/>
            <person name="Lemon C."/>
            <person name="Bird N.H."/>
            <person name="Koop B.F."/>
        </authorList>
    </citation>
    <scope>NUCLEOTIDE SEQUENCE</scope>
</reference>
<keyword evidence="4 7" id="KW-0472">Membrane</keyword>
<evidence type="ECO:0000256" key="7">
    <source>
        <dbReference type="SAM" id="Phobius"/>
    </source>
</evidence>
<dbReference type="Proteomes" id="UP000265140">
    <property type="component" value="Chromosome 20"/>
</dbReference>
<feature type="domain" description="Ig-like" evidence="8">
    <location>
        <begin position="17"/>
        <end position="137"/>
    </location>
</feature>
<reference evidence="9" key="2">
    <citation type="submission" date="2020-02" db="EMBL/GenBank/DDBJ databases">
        <title>Esox lucius (northern pike) genome, fEsoLuc1, primary haplotype.</title>
        <authorList>
            <person name="Myers G."/>
            <person name="Karagic N."/>
            <person name="Meyer A."/>
            <person name="Pippel M."/>
            <person name="Reichard M."/>
            <person name="Winkler S."/>
            <person name="Tracey A."/>
            <person name="Sims Y."/>
            <person name="Howe K."/>
            <person name="Rhie A."/>
            <person name="Formenti G."/>
            <person name="Durbin R."/>
            <person name="Fedrigo O."/>
            <person name="Jarvis E.D."/>
        </authorList>
    </citation>
    <scope>NUCLEOTIDE SEQUENCE [LARGE SCALE GENOMIC DNA]</scope>
</reference>
<dbReference type="AlphaFoldDB" id="A0A6Q2YKI4"/>
<dbReference type="GO" id="GO:0007157">
    <property type="term" value="P:heterophilic cell-cell adhesion via plasma membrane cell adhesion molecules"/>
    <property type="evidence" value="ECO:0007669"/>
    <property type="project" value="TreeGrafter"/>
</dbReference>
<keyword evidence="3" id="KW-0677">Repeat</keyword>
<evidence type="ECO:0000256" key="4">
    <source>
        <dbReference type="ARBA" id="ARBA00023136"/>
    </source>
</evidence>
<dbReference type="Pfam" id="PF07686">
    <property type="entry name" value="V-set"/>
    <property type="match status" value="1"/>
</dbReference>
<evidence type="ECO:0000256" key="1">
    <source>
        <dbReference type="ARBA" id="ARBA00004370"/>
    </source>
</evidence>
<dbReference type="InParanoid" id="A0A6Q2YKI4"/>
<organism evidence="9 10">
    <name type="scientific">Esox lucius</name>
    <name type="common">Northern pike</name>
    <dbReference type="NCBI Taxonomy" id="8010"/>
    <lineage>
        <taxon>Eukaryota</taxon>
        <taxon>Metazoa</taxon>
        <taxon>Chordata</taxon>
        <taxon>Craniata</taxon>
        <taxon>Vertebrata</taxon>
        <taxon>Euteleostomi</taxon>
        <taxon>Actinopterygii</taxon>
        <taxon>Neopterygii</taxon>
        <taxon>Teleostei</taxon>
        <taxon>Protacanthopterygii</taxon>
        <taxon>Esociformes</taxon>
        <taxon>Esocidae</taxon>
        <taxon>Esox</taxon>
    </lineage>
</organism>
<dbReference type="GO" id="GO:0005912">
    <property type="term" value="C:adherens junction"/>
    <property type="evidence" value="ECO:0007669"/>
    <property type="project" value="TreeGrafter"/>
</dbReference>
<comment type="subcellular location">
    <subcellularLocation>
        <location evidence="1">Membrane</location>
    </subcellularLocation>
</comment>
<dbReference type="PROSITE" id="PS50835">
    <property type="entry name" value="IG_LIKE"/>
    <property type="match status" value="1"/>
</dbReference>
<dbReference type="InterPro" id="IPR051427">
    <property type="entry name" value="Nectin/Nectin-like"/>
</dbReference>
<evidence type="ECO:0000259" key="8">
    <source>
        <dbReference type="PROSITE" id="PS50835"/>
    </source>
</evidence>
<evidence type="ECO:0000313" key="10">
    <source>
        <dbReference type="Proteomes" id="UP000265140"/>
    </source>
</evidence>
<dbReference type="SUPFAM" id="SSF48726">
    <property type="entry name" value="Immunoglobulin"/>
    <property type="match status" value="1"/>
</dbReference>
<dbReference type="PANTHER" id="PTHR23277:SF109">
    <property type="entry name" value="POLIOVIRUS RECEPTOR"/>
    <property type="match status" value="1"/>
</dbReference>
<reference evidence="9" key="4">
    <citation type="submission" date="2025-09" db="UniProtKB">
        <authorList>
            <consortium name="Ensembl"/>
        </authorList>
    </citation>
    <scope>IDENTIFICATION</scope>
</reference>
<name>A0A6Q2YKI4_ESOLU</name>
<dbReference type="InterPro" id="IPR013106">
    <property type="entry name" value="Ig_V-set"/>
</dbReference>
<evidence type="ECO:0000256" key="5">
    <source>
        <dbReference type="ARBA" id="ARBA00023157"/>
    </source>
</evidence>
<dbReference type="InterPro" id="IPR036179">
    <property type="entry name" value="Ig-like_dom_sf"/>
</dbReference>
<keyword evidence="6" id="KW-0325">Glycoprotein</keyword>
<sequence length="184" mass="20175">MLCVCVFLIPLSLSLSPSLIILSIFSPFPADRISLDKHVKGYLGNDVKLGCKLLNGKLTQFQWLLVKPENTVTLLVHNPDHGLSIHETPLKGRLESAGTALDASITIKDVQMNDTGTYTCEVSSFPDGYFRGNVTLTVLDHPRPLSSGEVVGIVTAVLLFVLTLTVVAYIIIVRKRSVHCIYQK</sequence>
<proteinExistence type="predicted"/>
<keyword evidence="7" id="KW-1133">Transmembrane helix</keyword>
<feature type="transmembrane region" description="Helical" evidence="7">
    <location>
        <begin position="150"/>
        <end position="172"/>
    </location>
</feature>
<dbReference type="SMART" id="SM00406">
    <property type="entry name" value="IGv"/>
    <property type="match status" value="1"/>
</dbReference>
<dbReference type="GeneTree" id="ENSGT01130000278824"/>
<dbReference type="InterPro" id="IPR013783">
    <property type="entry name" value="Ig-like_fold"/>
</dbReference>
<dbReference type="InterPro" id="IPR007110">
    <property type="entry name" value="Ig-like_dom"/>
</dbReference>
<accession>A0A6Q2YKI4</accession>
<evidence type="ECO:0000313" key="9">
    <source>
        <dbReference type="Ensembl" id="ENSELUP00000066335.2"/>
    </source>
</evidence>